<gene>
    <name evidence="2" type="ORF">SAMN05661003_105123</name>
</gene>
<protein>
    <submittedName>
        <fullName evidence="2">AcrB/AcrD/AcrF family protein</fullName>
    </submittedName>
</protein>
<dbReference type="AlphaFoldDB" id="A0A1G7B9M6"/>
<accession>A0A1G7B9M6</accession>
<sequence>MDAATRISWVDPARDDGLNLVNAGRLRPLATVVIGGLLTSTPLNLFVLPALYLAVNRKQPEQRS</sequence>
<keyword evidence="1" id="KW-0472">Membrane</keyword>
<evidence type="ECO:0000313" key="2">
    <source>
        <dbReference type="EMBL" id="SDE23587.1"/>
    </source>
</evidence>
<dbReference type="Proteomes" id="UP000243205">
    <property type="component" value="Unassembled WGS sequence"/>
</dbReference>
<evidence type="ECO:0000256" key="1">
    <source>
        <dbReference type="SAM" id="Phobius"/>
    </source>
</evidence>
<keyword evidence="1" id="KW-1133">Transmembrane helix</keyword>
<organism evidence="2 3">
    <name type="scientific">Desulfuromonas thiophila</name>
    <dbReference type="NCBI Taxonomy" id="57664"/>
    <lineage>
        <taxon>Bacteria</taxon>
        <taxon>Pseudomonadati</taxon>
        <taxon>Thermodesulfobacteriota</taxon>
        <taxon>Desulfuromonadia</taxon>
        <taxon>Desulfuromonadales</taxon>
        <taxon>Desulfuromonadaceae</taxon>
        <taxon>Desulfuromonas</taxon>
    </lineage>
</organism>
<feature type="transmembrane region" description="Helical" evidence="1">
    <location>
        <begin position="29"/>
        <end position="55"/>
    </location>
</feature>
<evidence type="ECO:0000313" key="3">
    <source>
        <dbReference type="Proteomes" id="UP000243205"/>
    </source>
</evidence>
<name>A0A1G7B9M6_9BACT</name>
<reference evidence="3" key="1">
    <citation type="submission" date="2016-10" db="EMBL/GenBank/DDBJ databases">
        <authorList>
            <person name="Varghese N."/>
            <person name="Submissions S."/>
        </authorList>
    </citation>
    <scope>NUCLEOTIDE SEQUENCE [LARGE SCALE GENOMIC DNA]</scope>
    <source>
        <strain evidence="3">DSM 8987</strain>
    </source>
</reference>
<keyword evidence="1" id="KW-0812">Transmembrane</keyword>
<dbReference type="EMBL" id="FNAQ01000005">
    <property type="protein sequence ID" value="SDE23587.1"/>
    <property type="molecule type" value="Genomic_DNA"/>
</dbReference>
<dbReference type="SUPFAM" id="SSF82866">
    <property type="entry name" value="Multidrug efflux transporter AcrB transmembrane domain"/>
    <property type="match status" value="1"/>
</dbReference>
<dbReference type="GO" id="GO:0016020">
    <property type="term" value="C:membrane"/>
    <property type="evidence" value="ECO:0007669"/>
    <property type="project" value="InterPro"/>
</dbReference>
<keyword evidence="3" id="KW-1185">Reference proteome</keyword>
<dbReference type="InterPro" id="IPR001036">
    <property type="entry name" value="Acrflvin-R"/>
</dbReference>
<dbReference type="GO" id="GO:0022857">
    <property type="term" value="F:transmembrane transporter activity"/>
    <property type="evidence" value="ECO:0007669"/>
    <property type="project" value="InterPro"/>
</dbReference>
<dbReference type="Pfam" id="PF00873">
    <property type="entry name" value="ACR_tran"/>
    <property type="match status" value="1"/>
</dbReference>
<dbReference type="Gene3D" id="1.20.1640.10">
    <property type="entry name" value="Multidrug efflux transporter AcrB transmembrane domain"/>
    <property type="match status" value="1"/>
</dbReference>
<proteinExistence type="predicted"/>
<dbReference type="STRING" id="57664.SAMN05661003_105123"/>